<evidence type="ECO:0000259" key="1">
    <source>
        <dbReference type="Pfam" id="PF24864"/>
    </source>
</evidence>
<dbReference type="AlphaFoldDB" id="A0A9P8RN05"/>
<dbReference type="GeneID" id="70129768"/>
<gene>
    <name evidence="2" type="ORF">BKA67DRAFT_541123</name>
</gene>
<proteinExistence type="predicted"/>
<dbReference type="OrthoDB" id="5420711at2759"/>
<comment type="caution">
    <text evidence="2">The sequence shown here is derived from an EMBL/GenBank/DDBJ whole genome shotgun (WGS) entry which is preliminary data.</text>
</comment>
<organism evidence="2 3">
    <name type="scientific">Truncatella angustata</name>
    <dbReference type="NCBI Taxonomy" id="152316"/>
    <lineage>
        <taxon>Eukaryota</taxon>
        <taxon>Fungi</taxon>
        <taxon>Dikarya</taxon>
        <taxon>Ascomycota</taxon>
        <taxon>Pezizomycotina</taxon>
        <taxon>Sordariomycetes</taxon>
        <taxon>Xylariomycetidae</taxon>
        <taxon>Amphisphaeriales</taxon>
        <taxon>Sporocadaceae</taxon>
        <taxon>Truncatella</taxon>
    </lineage>
</organism>
<evidence type="ECO:0000313" key="3">
    <source>
        <dbReference type="Proteomes" id="UP000758603"/>
    </source>
</evidence>
<dbReference type="RefSeq" id="XP_045952650.1">
    <property type="nucleotide sequence ID" value="XM_046100876.1"/>
</dbReference>
<dbReference type="Proteomes" id="UP000758603">
    <property type="component" value="Unassembled WGS sequence"/>
</dbReference>
<name>A0A9P8RN05_9PEZI</name>
<accession>A0A9P8RN05</accession>
<reference evidence="2" key="1">
    <citation type="journal article" date="2021" name="Nat. Commun.">
        <title>Genetic determinants of endophytism in the Arabidopsis root mycobiome.</title>
        <authorList>
            <person name="Mesny F."/>
            <person name="Miyauchi S."/>
            <person name="Thiergart T."/>
            <person name="Pickel B."/>
            <person name="Atanasova L."/>
            <person name="Karlsson M."/>
            <person name="Huettel B."/>
            <person name="Barry K.W."/>
            <person name="Haridas S."/>
            <person name="Chen C."/>
            <person name="Bauer D."/>
            <person name="Andreopoulos W."/>
            <person name="Pangilinan J."/>
            <person name="LaButti K."/>
            <person name="Riley R."/>
            <person name="Lipzen A."/>
            <person name="Clum A."/>
            <person name="Drula E."/>
            <person name="Henrissat B."/>
            <person name="Kohler A."/>
            <person name="Grigoriev I.V."/>
            <person name="Martin F.M."/>
            <person name="Hacquard S."/>
        </authorList>
    </citation>
    <scope>NUCLEOTIDE SEQUENCE</scope>
    <source>
        <strain evidence="2">MPI-SDFR-AT-0073</strain>
    </source>
</reference>
<sequence>MRTSPFLNAPAEVRGLIYDYLFDDAGHKRLEIRNAPAEKVSAQDGRKRTRYYVLDRSLHRRCFETTYHLKTNDVHFCAALMRTNRQVYQETSYIVYGKHAFDFGGDVEAVEPFISDLIPESRHIIREISLYKRGPMPIYENDRSEWRSVCRFLQKTGVVRKLRLVIQGGKPTVDWHGPKEFTATDFKLLADLKHESLDWVNELAQVRVKELEILPDVHYAPPPTSTNMLVFAAISASIERGLTEFLRSRLLLASV</sequence>
<dbReference type="InterPro" id="IPR038883">
    <property type="entry name" value="AN11006-like"/>
</dbReference>
<dbReference type="InterPro" id="IPR056632">
    <property type="entry name" value="DUF7730"/>
</dbReference>
<dbReference type="EMBL" id="JAGPXC010000010">
    <property type="protein sequence ID" value="KAH6646136.1"/>
    <property type="molecule type" value="Genomic_DNA"/>
</dbReference>
<keyword evidence="3" id="KW-1185">Reference proteome</keyword>
<dbReference type="Pfam" id="PF24864">
    <property type="entry name" value="DUF7730"/>
    <property type="match status" value="1"/>
</dbReference>
<dbReference type="PANTHER" id="PTHR42085">
    <property type="entry name" value="F-BOX DOMAIN-CONTAINING PROTEIN"/>
    <property type="match status" value="1"/>
</dbReference>
<feature type="domain" description="DUF7730" evidence="1">
    <location>
        <begin position="3"/>
        <end position="176"/>
    </location>
</feature>
<evidence type="ECO:0000313" key="2">
    <source>
        <dbReference type="EMBL" id="KAH6646136.1"/>
    </source>
</evidence>
<protein>
    <recommendedName>
        <fullName evidence="1">DUF7730 domain-containing protein</fullName>
    </recommendedName>
</protein>
<dbReference type="PANTHER" id="PTHR42085:SF1">
    <property type="entry name" value="F-BOX DOMAIN-CONTAINING PROTEIN"/>
    <property type="match status" value="1"/>
</dbReference>